<dbReference type="AlphaFoldDB" id="A0A3B4FW59"/>
<dbReference type="PROSITE" id="PS50038">
    <property type="entry name" value="FZ"/>
    <property type="match status" value="4"/>
</dbReference>
<name>A0A3B4FW59_9CICH</name>
<feature type="signal peptide" evidence="6">
    <location>
        <begin position="1"/>
        <end position="19"/>
    </location>
</feature>
<dbReference type="SMART" id="SM00063">
    <property type="entry name" value="FRI"/>
    <property type="match status" value="4"/>
</dbReference>
<evidence type="ECO:0000256" key="3">
    <source>
        <dbReference type="ARBA" id="ARBA00022837"/>
    </source>
</evidence>
<dbReference type="GO" id="GO:0017147">
    <property type="term" value="F:Wnt-protein binding"/>
    <property type="evidence" value="ECO:0007669"/>
    <property type="project" value="TreeGrafter"/>
</dbReference>
<keyword evidence="3" id="KW-0106">Calcium</keyword>
<evidence type="ECO:0000259" key="7">
    <source>
        <dbReference type="PROSITE" id="PS50038"/>
    </source>
</evidence>
<feature type="disulfide bond" evidence="5">
    <location>
        <begin position="379"/>
        <end position="440"/>
    </location>
</feature>
<feature type="disulfide bond" evidence="5">
    <location>
        <begin position="387"/>
        <end position="433"/>
    </location>
</feature>
<dbReference type="PANTHER" id="PTHR11309:SF47">
    <property type="entry name" value="FRIZZLED"/>
    <property type="match status" value="1"/>
</dbReference>
<dbReference type="GO" id="GO:0046872">
    <property type="term" value="F:metal ion binding"/>
    <property type="evidence" value="ECO:0007669"/>
    <property type="project" value="UniProtKB-KW"/>
</dbReference>
<organism evidence="8">
    <name type="scientific">Pundamilia nyererei</name>
    <dbReference type="NCBI Taxonomy" id="303518"/>
    <lineage>
        <taxon>Eukaryota</taxon>
        <taxon>Metazoa</taxon>
        <taxon>Chordata</taxon>
        <taxon>Craniata</taxon>
        <taxon>Vertebrata</taxon>
        <taxon>Euteleostomi</taxon>
        <taxon>Actinopterygii</taxon>
        <taxon>Neopterygii</taxon>
        <taxon>Teleostei</taxon>
        <taxon>Neoteleostei</taxon>
        <taxon>Acanthomorphata</taxon>
        <taxon>Ovalentaria</taxon>
        <taxon>Cichlomorphae</taxon>
        <taxon>Cichliformes</taxon>
        <taxon>Cichlidae</taxon>
        <taxon>African cichlids</taxon>
        <taxon>Pseudocrenilabrinae</taxon>
        <taxon>Haplochromini</taxon>
        <taxon>Pundamilia</taxon>
    </lineage>
</organism>
<dbReference type="InterPro" id="IPR011992">
    <property type="entry name" value="EF-hand-dom_pair"/>
</dbReference>
<dbReference type="GO" id="GO:0042813">
    <property type="term" value="F:Wnt receptor activity"/>
    <property type="evidence" value="ECO:0007669"/>
    <property type="project" value="TreeGrafter"/>
</dbReference>
<feature type="disulfide bond" evidence="5">
    <location>
        <begin position="96"/>
        <end position="120"/>
    </location>
</feature>
<protein>
    <recommendedName>
        <fullName evidence="7">FZ domain-containing protein</fullName>
    </recommendedName>
</protein>
<dbReference type="Gene3D" id="1.10.238.10">
    <property type="entry name" value="EF-hand"/>
    <property type="match status" value="1"/>
</dbReference>
<feature type="disulfide bond" evidence="5">
    <location>
        <begin position="216"/>
        <end position="240"/>
    </location>
</feature>
<dbReference type="SUPFAM" id="SSF63501">
    <property type="entry name" value="Frizzled cysteine-rich domain"/>
    <property type="match status" value="4"/>
</dbReference>
<evidence type="ECO:0000256" key="4">
    <source>
        <dbReference type="ARBA" id="ARBA00023157"/>
    </source>
</evidence>
<evidence type="ECO:0000313" key="8">
    <source>
        <dbReference type="Ensembl" id="ENSPNYP00000014842.1"/>
    </source>
</evidence>
<dbReference type="InterPro" id="IPR015526">
    <property type="entry name" value="Frizzled/SFRP"/>
</dbReference>
<accession>A0A3B4FW59</accession>
<proteinExistence type="predicted"/>
<dbReference type="PANTHER" id="PTHR11309">
    <property type="entry name" value="FRIZZLED"/>
    <property type="match status" value="1"/>
</dbReference>
<feature type="disulfide bond" evidence="5">
    <location>
        <begin position="335"/>
        <end position="359"/>
    </location>
</feature>
<dbReference type="STRING" id="303518.ENSPNYP00000014842"/>
<reference evidence="8" key="1">
    <citation type="submission" date="2023-09" db="UniProtKB">
        <authorList>
            <consortium name="Ensembl"/>
        </authorList>
    </citation>
    <scope>IDENTIFICATION</scope>
</reference>
<evidence type="ECO:0000256" key="5">
    <source>
        <dbReference type="PROSITE-ProRule" id="PRU00090"/>
    </source>
</evidence>
<keyword evidence="2" id="KW-0479">Metal-binding</keyword>
<dbReference type="InterPro" id="IPR036790">
    <property type="entry name" value="Frizzled_dom_sf"/>
</dbReference>
<sequence>MKHLFLAVLGLLSLQWVHSRSDDRTNCKPFTASFCQGLGYTTTLHPTGVQGYSLQQIGQIVETACSPHVAKLMCRIVVPECSSEDNSRLKPCRALCVQVKADCESTLRAKWLSWPLRLRCETLPESNCVGASSVVSVIQTPPSACQPITVPFCKDMTYTETVLPGQETQDNIALTINRFNPLVTSGCSPHLKPFLCSVYVPECVSGKPRPPCRTLCEHARSRCGAQMRSLSLEWPEALKCEAFTTESCEHVPVISVSQAPSAACQPITVPLCKDLHYTETVLPEKETQDVISLKINQFYPLVKVECSSHLKPLLCSIFVPECVSGKPRPPCRTLCEKAKSGCEPLMNKFGLPWPEELKCTAFTTESCEHYGVSSSGGVCEPITIPMCQGLSYNQTLIPNLLGHTSQREAFTKMSFFNSMVQTVCSVDIRVFLCRVYAPQCEAGQAQWPCRSFCEKARRDCEGLMSNFGISWPEELQCSSFPEEMCISEEKRSKMLNAEDVAAKLEAGGYSVHGKALTLSTARLLLTLMDADQSGDLDVVEFFKLERFVGAIRREYVESYGSRNQPSVTENQMKKALVAREFHLDDETFRVLWQEYRSEGGINYDKYVAALTKLQILKDRFKAHLLNLPCDCQVASFTMNQFMKTAIV</sequence>
<dbReference type="SUPFAM" id="SSF47473">
    <property type="entry name" value="EF-hand"/>
    <property type="match status" value="1"/>
</dbReference>
<feature type="domain" description="FZ" evidence="7">
    <location>
        <begin position="374"/>
        <end position="488"/>
    </location>
</feature>
<dbReference type="InterPro" id="IPR020067">
    <property type="entry name" value="Frizzled_dom"/>
</dbReference>
<feature type="disulfide bond" evidence="5">
    <location>
        <begin position="65"/>
        <end position="103"/>
    </location>
</feature>
<feature type="disulfide bond" evidence="5">
    <location>
        <begin position="453"/>
        <end position="477"/>
    </location>
</feature>
<dbReference type="Gene3D" id="1.10.2000.10">
    <property type="entry name" value="Frizzled cysteine-rich domain"/>
    <property type="match status" value="4"/>
</dbReference>
<comment type="caution">
    <text evidence="5">Lacks conserved residue(s) required for the propagation of feature annotation.</text>
</comment>
<dbReference type="Ensembl" id="ENSPNYT00000015222.1">
    <property type="protein sequence ID" value="ENSPNYP00000014842.1"/>
    <property type="gene ID" value="ENSPNYG00000011258.1"/>
</dbReference>
<evidence type="ECO:0000256" key="1">
    <source>
        <dbReference type="ARBA" id="ARBA00022473"/>
    </source>
</evidence>
<dbReference type="PROSITE" id="PS00018">
    <property type="entry name" value="EF_HAND_1"/>
    <property type="match status" value="1"/>
</dbReference>
<dbReference type="GO" id="GO:0060070">
    <property type="term" value="P:canonical Wnt signaling pathway"/>
    <property type="evidence" value="ECO:0007669"/>
    <property type="project" value="TreeGrafter"/>
</dbReference>
<keyword evidence="4 5" id="KW-1015">Disulfide bond</keyword>
<keyword evidence="1" id="KW-0217">Developmental protein</keyword>
<feature type="chain" id="PRO_5017354839" description="FZ domain-containing protein" evidence="6">
    <location>
        <begin position="20"/>
        <end position="647"/>
    </location>
</feature>
<evidence type="ECO:0000256" key="2">
    <source>
        <dbReference type="ARBA" id="ARBA00022723"/>
    </source>
</evidence>
<feature type="domain" description="FZ" evidence="7">
    <location>
        <begin position="259"/>
        <end position="382"/>
    </location>
</feature>
<dbReference type="Pfam" id="PF01392">
    <property type="entry name" value="Fz"/>
    <property type="match status" value="4"/>
</dbReference>
<dbReference type="GO" id="GO:0035567">
    <property type="term" value="P:non-canonical Wnt signaling pathway"/>
    <property type="evidence" value="ECO:0007669"/>
    <property type="project" value="TreeGrafter"/>
</dbReference>
<evidence type="ECO:0000256" key="6">
    <source>
        <dbReference type="SAM" id="SignalP"/>
    </source>
</evidence>
<dbReference type="GO" id="GO:0005886">
    <property type="term" value="C:plasma membrane"/>
    <property type="evidence" value="ECO:0007669"/>
    <property type="project" value="TreeGrafter"/>
</dbReference>
<dbReference type="CDD" id="cd07066">
    <property type="entry name" value="CRD_FZ"/>
    <property type="match status" value="1"/>
</dbReference>
<feature type="domain" description="FZ" evidence="7">
    <location>
        <begin position="22"/>
        <end position="131"/>
    </location>
</feature>
<keyword evidence="6" id="KW-0732">Signal</keyword>
<feature type="domain" description="FZ" evidence="7">
    <location>
        <begin position="140"/>
        <end position="267"/>
    </location>
</feature>
<dbReference type="GeneTree" id="ENSGT00940000166686"/>
<dbReference type="InterPro" id="IPR018247">
    <property type="entry name" value="EF_Hand_1_Ca_BS"/>
</dbReference>